<dbReference type="Proteomes" id="UP000006062">
    <property type="component" value="Chromosome"/>
</dbReference>
<dbReference type="InterPro" id="IPR052046">
    <property type="entry name" value="GH57_Enzymes"/>
</dbReference>
<evidence type="ECO:0000256" key="2">
    <source>
        <dbReference type="ARBA" id="ARBA00023277"/>
    </source>
</evidence>
<evidence type="ECO:0000313" key="4">
    <source>
        <dbReference type="EMBL" id="AFL76281.1"/>
    </source>
</evidence>
<dbReference type="PANTHER" id="PTHR36306:SF1">
    <property type="entry name" value="ALPHA-AMYLASE-RELATED"/>
    <property type="match status" value="1"/>
</dbReference>
<dbReference type="Gene3D" id="3.20.110.20">
    <property type="match status" value="1"/>
</dbReference>
<gene>
    <name evidence="4" type="ordered locus">Thivi_4484</name>
</gene>
<dbReference type="EMBL" id="CP003154">
    <property type="protein sequence ID" value="AFL76281.1"/>
    <property type="molecule type" value="Genomic_DNA"/>
</dbReference>
<dbReference type="SMR" id="I3YH13"/>
<dbReference type="eggNOG" id="COG1449">
    <property type="taxonomic scope" value="Bacteria"/>
</dbReference>
<dbReference type="KEGG" id="tvi:Thivi_4484"/>
<feature type="domain" description="Glycoside hydrolase family 57 N-terminal" evidence="3">
    <location>
        <begin position="36"/>
        <end position="242"/>
    </location>
</feature>
<reference evidence="4 5" key="1">
    <citation type="submission" date="2012-06" db="EMBL/GenBank/DDBJ databases">
        <title>Complete sequence of Thiocystis violascens DSM 198.</title>
        <authorList>
            <consortium name="US DOE Joint Genome Institute"/>
            <person name="Lucas S."/>
            <person name="Han J."/>
            <person name="Lapidus A."/>
            <person name="Cheng J.-F."/>
            <person name="Goodwin L."/>
            <person name="Pitluck S."/>
            <person name="Peters L."/>
            <person name="Ovchinnikova G."/>
            <person name="Teshima H."/>
            <person name="Detter J.C."/>
            <person name="Han C."/>
            <person name="Tapia R."/>
            <person name="Land M."/>
            <person name="Hauser L."/>
            <person name="Kyrpides N."/>
            <person name="Ivanova N."/>
            <person name="Pagani I."/>
            <person name="Vogl K."/>
            <person name="Liu Z."/>
            <person name="Frigaard N.-U."/>
            <person name="Bryant D."/>
            <person name="Woyke T."/>
        </authorList>
    </citation>
    <scope>NUCLEOTIDE SEQUENCE [LARGE SCALE GENOMIC DNA]</scope>
    <source>
        <strain evidence="5">ATCC 17096 / DSM 198 / 6111</strain>
    </source>
</reference>
<dbReference type="SUPFAM" id="SSF88713">
    <property type="entry name" value="Glycoside hydrolase/deacetylase"/>
    <property type="match status" value="1"/>
</dbReference>
<proteinExistence type="inferred from homology"/>
<dbReference type="InterPro" id="IPR004300">
    <property type="entry name" value="Glyco_hydro_57_N"/>
</dbReference>
<evidence type="ECO:0000259" key="3">
    <source>
        <dbReference type="Pfam" id="PF03065"/>
    </source>
</evidence>
<evidence type="ECO:0000256" key="1">
    <source>
        <dbReference type="ARBA" id="ARBA00006821"/>
    </source>
</evidence>
<dbReference type="OrthoDB" id="9757977at2"/>
<dbReference type="RefSeq" id="WP_014780655.1">
    <property type="nucleotide sequence ID" value="NC_018012.1"/>
</dbReference>
<sequence length="435" mass="49212">MTGTIIHHALGLHLHQPPGNLRLLIEVNPWEAEEIVRCYERAVRFALEYRDVARLHIGFSGVLLEQLLDPDIVDRYRHLVDLPAMLDRYREAVNIEPIGMGYYHPIFPLIPRADWLEQLERGRAIMERVFGRAPRGFWPPEMAFTMEMIPALVQAGYEYVVVDGVHVRPEDGISDIFRPYVACHDGVCISIVPRDRDVSNAQSNGLNLKWFQDEVSWRVAGSPRPGDRRLMTTWSDGENGSWFRQTHEDSGFFGHFFAPYMEQCRAGDYPIKPVCLTEYLAQARPLPLARIQTGAWNVGSTSGEDLSQWSGSERQRQAVAEVTRLSARYWDLCRRQPEVFQLASEAMFRARRLILEAETSCFLFWSDAWIPHLYARTASAELALREVEERLHASAAATSRRFVDASATAAEGILAADARAAASDDLAEPGSGSNL</sequence>
<organism evidence="4 5">
    <name type="scientific">Thiocystis violascens (strain ATCC 17096 / DSM 198 / 6111)</name>
    <name type="common">Chromatium violascens</name>
    <dbReference type="NCBI Taxonomy" id="765911"/>
    <lineage>
        <taxon>Bacteria</taxon>
        <taxon>Pseudomonadati</taxon>
        <taxon>Pseudomonadota</taxon>
        <taxon>Gammaproteobacteria</taxon>
        <taxon>Chromatiales</taxon>
        <taxon>Chromatiaceae</taxon>
        <taxon>Thiocystis</taxon>
    </lineage>
</organism>
<dbReference type="Pfam" id="PF03065">
    <property type="entry name" value="Glyco_hydro_57"/>
    <property type="match status" value="1"/>
</dbReference>
<keyword evidence="2" id="KW-0119">Carbohydrate metabolism</keyword>
<dbReference type="GO" id="GO:0005975">
    <property type="term" value="P:carbohydrate metabolic process"/>
    <property type="evidence" value="ECO:0007669"/>
    <property type="project" value="InterPro"/>
</dbReference>
<protein>
    <submittedName>
        <fullName evidence="4">Alpha-amylase/alpha-mannosidase</fullName>
    </submittedName>
</protein>
<dbReference type="STRING" id="765911.Thivi_4484"/>
<accession>I3YH13</accession>
<dbReference type="GO" id="GO:0003824">
    <property type="term" value="F:catalytic activity"/>
    <property type="evidence" value="ECO:0007669"/>
    <property type="project" value="InterPro"/>
</dbReference>
<dbReference type="HOGENOM" id="CLU_697926_0_0_6"/>
<keyword evidence="5" id="KW-1185">Reference proteome</keyword>
<comment type="similarity">
    <text evidence="1">Belongs to the glycosyl hydrolase 57 family.</text>
</comment>
<name>I3YH13_THIV6</name>
<evidence type="ECO:0000313" key="5">
    <source>
        <dbReference type="Proteomes" id="UP000006062"/>
    </source>
</evidence>
<dbReference type="AlphaFoldDB" id="I3YH13"/>
<dbReference type="PANTHER" id="PTHR36306">
    <property type="entry name" value="ALPHA-AMYLASE-RELATED-RELATED"/>
    <property type="match status" value="1"/>
</dbReference>
<dbReference type="InterPro" id="IPR011330">
    <property type="entry name" value="Glyco_hydro/deAcase_b/a-brl"/>
</dbReference>